<keyword evidence="5" id="KW-0670">Pyruvate</keyword>
<feature type="domain" description="Dehydrogenase E1 component" evidence="4">
    <location>
        <begin position="15"/>
        <end position="246"/>
    </location>
</feature>
<dbReference type="Pfam" id="PF00676">
    <property type="entry name" value="E1_dh"/>
    <property type="match status" value="1"/>
</dbReference>
<comment type="cofactor">
    <cofactor evidence="1">
        <name>thiamine diphosphate</name>
        <dbReference type="ChEBI" id="CHEBI:58937"/>
    </cofactor>
</comment>
<dbReference type="PANTHER" id="PTHR11516">
    <property type="entry name" value="PYRUVATE DEHYDROGENASE E1 COMPONENT, ALPHA SUBUNIT BACTERIAL AND ORGANELLAR"/>
    <property type="match status" value="1"/>
</dbReference>
<accession>A0A562VHQ8</accession>
<dbReference type="EMBL" id="VLLN01000021">
    <property type="protein sequence ID" value="TWJ17493.1"/>
    <property type="molecule type" value="Genomic_DNA"/>
</dbReference>
<dbReference type="PANTHER" id="PTHR11516:SF60">
    <property type="entry name" value="PYRUVATE DEHYDROGENASE E1 COMPONENT SUBUNIT ALPHA"/>
    <property type="match status" value="1"/>
</dbReference>
<dbReference type="Proteomes" id="UP000319449">
    <property type="component" value="Unassembled WGS sequence"/>
</dbReference>
<organism evidence="5 6">
    <name type="scientific">Geobacter argillaceus</name>
    <dbReference type="NCBI Taxonomy" id="345631"/>
    <lineage>
        <taxon>Bacteria</taxon>
        <taxon>Pseudomonadati</taxon>
        <taxon>Thermodesulfobacteriota</taxon>
        <taxon>Desulfuromonadia</taxon>
        <taxon>Geobacterales</taxon>
        <taxon>Geobacteraceae</taxon>
        <taxon>Geobacter</taxon>
    </lineage>
</organism>
<keyword evidence="6" id="KW-1185">Reference proteome</keyword>
<dbReference type="CDD" id="cd02000">
    <property type="entry name" value="TPP_E1_PDC_ADC_BCADC"/>
    <property type="match status" value="1"/>
</dbReference>
<gene>
    <name evidence="5" type="ORF">JN12_03032</name>
</gene>
<dbReference type="RefSeq" id="WP_145024253.1">
    <property type="nucleotide sequence ID" value="NZ_VLLN01000021.1"/>
</dbReference>
<protein>
    <submittedName>
        <fullName evidence="5">Pyruvate dehydrogenase E1 component alpha subunit</fullName>
    </submittedName>
</protein>
<evidence type="ECO:0000313" key="5">
    <source>
        <dbReference type="EMBL" id="TWJ17493.1"/>
    </source>
</evidence>
<keyword evidence="2" id="KW-0560">Oxidoreductase</keyword>
<evidence type="ECO:0000259" key="4">
    <source>
        <dbReference type="Pfam" id="PF00676"/>
    </source>
</evidence>
<evidence type="ECO:0000313" key="6">
    <source>
        <dbReference type="Proteomes" id="UP000319449"/>
    </source>
</evidence>
<dbReference type="InterPro" id="IPR050642">
    <property type="entry name" value="PDH_E1_Alpha_Subunit"/>
</dbReference>
<keyword evidence="3" id="KW-0786">Thiamine pyrophosphate</keyword>
<evidence type="ECO:0000256" key="3">
    <source>
        <dbReference type="ARBA" id="ARBA00023052"/>
    </source>
</evidence>
<name>A0A562VHQ8_9BACT</name>
<dbReference type="SUPFAM" id="SSF52518">
    <property type="entry name" value="Thiamin diphosphate-binding fold (THDP-binding)"/>
    <property type="match status" value="1"/>
</dbReference>
<dbReference type="GO" id="GO:0004739">
    <property type="term" value="F:pyruvate dehydrogenase (acetyl-transferring) activity"/>
    <property type="evidence" value="ECO:0007669"/>
    <property type="project" value="TreeGrafter"/>
</dbReference>
<dbReference type="AlphaFoldDB" id="A0A562VHQ8"/>
<dbReference type="InterPro" id="IPR029061">
    <property type="entry name" value="THDP-binding"/>
</dbReference>
<reference evidence="5 6" key="1">
    <citation type="submission" date="2019-07" db="EMBL/GenBank/DDBJ databases">
        <title>Genomic Encyclopedia of Archaeal and Bacterial Type Strains, Phase II (KMG-II): from individual species to whole genera.</title>
        <authorList>
            <person name="Goeker M."/>
        </authorList>
    </citation>
    <scope>NUCLEOTIDE SEQUENCE [LARGE SCALE GENOMIC DNA]</scope>
    <source>
        <strain evidence="5 6">ATCC BAA-1139</strain>
    </source>
</reference>
<sequence>MHFDEELLRKLYVDMVRVRTLDKKMIECLMAGKLVSFYHSCQGQEAPGAGLCALLNDSDYIYYNHRGHGINKLLPKGMSAAKMLAEHYGRSTGGAKGFAGFHYCAPEIGIPGMGGMVGGELTLAAGTGLACQFRGEGQVVAVCFGDGATGRGTLHEAMLMAAKWKLPVIFFCENNDMAQFTTLNVTHSNTDVSAFATGHGIPATIVDGQDVLEVYAAVKVAVDRARAGEGPSFLEVKTARCKAHAEGLPDFSVICSEGGERCAIRDTCRFFPDQCSEGGCRPRAAVKELVERDPIALLRGRLLGDGILTDEDLARIDREAQREMDEAAEFSERSPIATYEPGLFERTLYAS</sequence>
<dbReference type="Gene3D" id="3.40.50.970">
    <property type="match status" value="1"/>
</dbReference>
<dbReference type="InterPro" id="IPR001017">
    <property type="entry name" value="DH_E1"/>
</dbReference>
<evidence type="ECO:0000256" key="2">
    <source>
        <dbReference type="ARBA" id="ARBA00023002"/>
    </source>
</evidence>
<evidence type="ECO:0000256" key="1">
    <source>
        <dbReference type="ARBA" id="ARBA00001964"/>
    </source>
</evidence>
<proteinExistence type="predicted"/>
<dbReference type="GO" id="GO:0006086">
    <property type="term" value="P:pyruvate decarboxylation to acetyl-CoA"/>
    <property type="evidence" value="ECO:0007669"/>
    <property type="project" value="TreeGrafter"/>
</dbReference>
<dbReference type="OrthoDB" id="9766715at2"/>
<comment type="caution">
    <text evidence="5">The sequence shown here is derived from an EMBL/GenBank/DDBJ whole genome shotgun (WGS) entry which is preliminary data.</text>
</comment>